<evidence type="ECO:0000313" key="2">
    <source>
        <dbReference type="Proteomes" id="UP000543556"/>
    </source>
</evidence>
<dbReference type="RefSeq" id="WP_176635897.1">
    <property type="nucleotide sequence ID" value="NZ_JAAMFM010000026.1"/>
</dbReference>
<proteinExistence type="predicted"/>
<comment type="caution">
    <text evidence="1">The sequence shown here is derived from an EMBL/GenBank/DDBJ whole genome shotgun (WGS) entry which is preliminary data.</text>
</comment>
<keyword evidence="2" id="KW-1185">Reference proteome</keyword>
<organism evidence="1 2">
    <name type="scientific">Arthrobacter wenxiniae</name>
    <dbReference type="NCBI Taxonomy" id="2713570"/>
    <lineage>
        <taxon>Bacteria</taxon>
        <taxon>Bacillati</taxon>
        <taxon>Actinomycetota</taxon>
        <taxon>Actinomycetes</taxon>
        <taxon>Micrococcales</taxon>
        <taxon>Micrococcaceae</taxon>
        <taxon>Arthrobacter</taxon>
    </lineage>
</organism>
<dbReference type="EMBL" id="JAAMFM010000026">
    <property type="protein sequence ID" value="NVM96170.1"/>
    <property type="molecule type" value="Genomic_DNA"/>
</dbReference>
<protein>
    <submittedName>
        <fullName evidence="1">Uncharacterized protein</fullName>
    </submittedName>
</protein>
<dbReference type="Proteomes" id="UP000543556">
    <property type="component" value="Unassembled WGS sequence"/>
</dbReference>
<accession>A0A7Y7IIN3</accession>
<dbReference type="AlphaFoldDB" id="A0A7Y7IIN3"/>
<evidence type="ECO:0000313" key="1">
    <source>
        <dbReference type="EMBL" id="NVM96170.1"/>
    </source>
</evidence>
<gene>
    <name evidence="1" type="ORF">G6034_14920</name>
</gene>
<reference evidence="1 2" key="1">
    <citation type="submission" date="2020-02" db="EMBL/GenBank/DDBJ databases">
        <title>Genome sequence of strain AETb3-4.</title>
        <authorList>
            <person name="Gao J."/>
            <person name="Zhang X."/>
        </authorList>
    </citation>
    <scope>NUCLEOTIDE SEQUENCE [LARGE SCALE GENOMIC DNA]</scope>
    <source>
        <strain evidence="1 2">AETb3-4</strain>
    </source>
</reference>
<sequence>MSLMWATRGRFWGLRFLRTGGFTDPLPVYDDVFSGVGDESEIWRRVGDKGALRFPDPLGRRDRAGRMIPHDFVVFGPLADEIDSVEDGLRRVWPQVADEFAQIWKLPTLPSANK</sequence>
<name>A0A7Y7IIN3_9MICC</name>